<comment type="similarity">
    <text evidence="4">Belongs to the PriB family.</text>
</comment>
<organism evidence="5 6">
    <name type="scientific">Candidatus Nitrotoga fabula</name>
    <dbReference type="NCBI Taxonomy" id="2182327"/>
    <lineage>
        <taxon>Bacteria</taxon>
        <taxon>Pseudomonadati</taxon>
        <taxon>Pseudomonadota</taxon>
        <taxon>Betaproteobacteria</taxon>
        <taxon>Nitrosomonadales</taxon>
        <taxon>Gallionellaceae</taxon>
        <taxon>Candidatus Nitrotoga</taxon>
    </lineage>
</organism>
<keyword evidence="2 4" id="KW-0235">DNA replication</keyword>
<dbReference type="PIRSF" id="PIRSF003135">
    <property type="entry name" value="Primosomal_n"/>
    <property type="match status" value="1"/>
</dbReference>
<evidence type="ECO:0000256" key="4">
    <source>
        <dbReference type="HAMAP-Rule" id="MF_00720"/>
    </source>
</evidence>
<keyword evidence="6" id="KW-1185">Reference proteome</keyword>
<dbReference type="GO" id="GO:0003697">
    <property type="term" value="F:single-stranded DNA binding"/>
    <property type="evidence" value="ECO:0007669"/>
    <property type="project" value="UniProtKB-UniRule"/>
</dbReference>
<protein>
    <recommendedName>
        <fullName evidence="4">Replication restart protein PriB</fullName>
    </recommendedName>
</protein>
<evidence type="ECO:0000313" key="5">
    <source>
        <dbReference type="EMBL" id="CAE6707804.1"/>
    </source>
</evidence>
<dbReference type="SUPFAM" id="SSF50249">
    <property type="entry name" value="Nucleic acid-binding proteins"/>
    <property type="match status" value="1"/>
</dbReference>
<dbReference type="InterPro" id="IPR023646">
    <property type="entry name" value="Prisomal_replication_PriB"/>
</dbReference>
<proteinExistence type="inferred from homology"/>
<gene>
    <name evidence="4 5" type="primary">priB</name>
    <name evidence="5" type="ORF">NTGZN8_180052</name>
</gene>
<dbReference type="GO" id="GO:1990077">
    <property type="term" value="C:primosome complex"/>
    <property type="evidence" value="ECO:0007669"/>
    <property type="project" value="UniProtKB-UniRule"/>
</dbReference>
<dbReference type="EMBL" id="CAJNBL010000010">
    <property type="protein sequence ID" value="CAE6707804.1"/>
    <property type="molecule type" value="Genomic_DNA"/>
</dbReference>
<dbReference type="NCBIfam" id="TIGR04418">
    <property type="entry name" value="PriB_gamma"/>
    <property type="match status" value="1"/>
</dbReference>
<comment type="function">
    <text evidence="4">Involved in the restart of stalled replication forks, which reloads the replicative helicase on sites other than the origin of replication; the PriA-PriB pathway is the major replication restart pathway. During primosome assembly it facilitates complex formation between PriA and DnaT on DNA; stabilizes PriA on DNA. Stimulates the DNA unwinding activity of PriA helicase.</text>
</comment>
<dbReference type="InterPro" id="IPR000424">
    <property type="entry name" value="Primosome_PriB/ssb"/>
</dbReference>
<dbReference type="Proteomes" id="UP000675882">
    <property type="component" value="Unassembled WGS sequence"/>
</dbReference>
<sequence length="98" mass="10869">MDCNRFSVCGELAELDDLRYTPAGLARVAFRIRHSSMQTEAGMVRQVNCDIPALALGTPALQVNQLQVGQRVKAEGFLAQRSMRTSQLVLHIDNIILE</sequence>
<evidence type="ECO:0000256" key="2">
    <source>
        <dbReference type="ARBA" id="ARBA00022705"/>
    </source>
</evidence>
<comment type="caution">
    <text evidence="5">The sequence shown here is derived from an EMBL/GenBank/DDBJ whole genome shotgun (WGS) entry which is preliminary data.</text>
</comment>
<dbReference type="AlphaFoldDB" id="A0A916BBS1"/>
<accession>A0A916BBS1</accession>
<evidence type="ECO:0000313" key="6">
    <source>
        <dbReference type="Proteomes" id="UP000675882"/>
    </source>
</evidence>
<reference evidence="5" key="1">
    <citation type="submission" date="2021-02" db="EMBL/GenBank/DDBJ databases">
        <authorList>
            <person name="Han P."/>
        </authorList>
    </citation>
    <scope>NUCLEOTIDE SEQUENCE</scope>
    <source>
        <strain evidence="5">Candidatus Nitrotoga sp. ZN8</strain>
    </source>
</reference>
<evidence type="ECO:0000256" key="3">
    <source>
        <dbReference type="ARBA" id="ARBA00023125"/>
    </source>
</evidence>
<evidence type="ECO:0000256" key="1">
    <source>
        <dbReference type="ARBA" id="ARBA00022515"/>
    </source>
</evidence>
<dbReference type="InterPro" id="IPR012340">
    <property type="entry name" value="NA-bd_OB-fold"/>
</dbReference>
<comment type="subunit">
    <text evidence="4">Homodimer. Interacts with PriA and DnaT. Component of the replication restart primosome. Primosome assembly occurs via a 'hand-off' mechanism. PriA binds to replication forks, subsequently PriB then DnaT bind; DnaT then displaces ssDNA to generate the helicase loading substrate.</text>
</comment>
<dbReference type="GO" id="GO:0006269">
    <property type="term" value="P:DNA replication, synthesis of primer"/>
    <property type="evidence" value="ECO:0007669"/>
    <property type="project" value="UniProtKB-KW"/>
</dbReference>
<dbReference type="Gene3D" id="2.40.50.140">
    <property type="entry name" value="Nucleic acid-binding proteins"/>
    <property type="match status" value="1"/>
</dbReference>
<name>A0A916BBS1_9PROT</name>
<keyword evidence="3 4" id="KW-0238">DNA-binding</keyword>
<keyword evidence="1 4" id="KW-0639">Primosome</keyword>
<dbReference type="PROSITE" id="PS50935">
    <property type="entry name" value="SSB"/>
    <property type="match status" value="1"/>
</dbReference>
<dbReference type="HAMAP" id="MF_00720">
    <property type="entry name" value="PriB"/>
    <property type="match status" value="1"/>
</dbReference>
<dbReference type="Pfam" id="PF22657">
    <property type="entry name" value="SSB_1"/>
    <property type="match status" value="1"/>
</dbReference>